<dbReference type="PROSITE" id="PS00571">
    <property type="entry name" value="AMIDASES"/>
    <property type="match status" value="1"/>
</dbReference>
<dbReference type="InterPro" id="IPR036928">
    <property type="entry name" value="AS_sf"/>
</dbReference>
<evidence type="ECO:0000313" key="2">
    <source>
        <dbReference type="EMBL" id="MQX35378.1"/>
    </source>
</evidence>
<evidence type="ECO:0000313" key="3">
    <source>
        <dbReference type="Proteomes" id="UP000434582"/>
    </source>
</evidence>
<feature type="domain" description="Amidase" evidence="1">
    <location>
        <begin position="26"/>
        <end position="451"/>
    </location>
</feature>
<proteinExistence type="predicted"/>
<dbReference type="SUPFAM" id="SSF75304">
    <property type="entry name" value="Amidase signature (AS) enzymes"/>
    <property type="match status" value="1"/>
</dbReference>
<comment type="caution">
    <text evidence="2">The sequence shown here is derived from an EMBL/GenBank/DDBJ whole genome shotgun (WGS) entry which is preliminary data.</text>
</comment>
<sequence>MTEDLIRLPARDVVRLLRRGTVSPLDLIDAALARHAAVDGAVNAVPTLCPERARAAARRLMDDPGGLDVSAPGWLAGLPVLIKDLVDVAGVRSTQGSPLFADHVPDRSDLSVETLERRGAIVLGKTNTPEFGAGANTFNPVFGATRNPHDTRLTCGGSSGGAAVALATGMAWLATGSDMGGSLRIPAAFCGVVGLRPSPGRVARGPVPDPWCPLSVEGPMARDVADCALLLDAQTGAAAGDPLALEGPALPFLAAAERPQAPARVGWSPDLGLWPVDPEIRAVCEAAVRRFEDAGTVVEAAGPDFTGALDVFHALRAGAFVARLGPLLETVRDQLKPDVIWNIERGMAQTQADLAAAWRGRAALTARVAAFFETYDLLACPTTSVPPFPVEQRFVEAVGDNRFANYVDWLGITYTLTLTGCPVLSIPVGTTAVGLPVGLQLMARPRAEAALISAAALLEGLLNRPSVPITPRGEQAIRDHSHGSA</sequence>
<keyword evidence="3" id="KW-1185">Reference proteome</keyword>
<protein>
    <submittedName>
        <fullName evidence="2">Amidase</fullName>
    </submittedName>
</protein>
<dbReference type="Proteomes" id="UP000434582">
    <property type="component" value="Unassembled WGS sequence"/>
</dbReference>
<dbReference type="InterPro" id="IPR023631">
    <property type="entry name" value="Amidase_dom"/>
</dbReference>
<dbReference type="InterPro" id="IPR020556">
    <property type="entry name" value="Amidase_CS"/>
</dbReference>
<dbReference type="Gene3D" id="3.90.1300.10">
    <property type="entry name" value="Amidase signature (AS) domain"/>
    <property type="match status" value="1"/>
</dbReference>
<dbReference type="Pfam" id="PF01425">
    <property type="entry name" value="Amidase"/>
    <property type="match status" value="1"/>
</dbReference>
<dbReference type="OrthoDB" id="7245165at2"/>
<reference evidence="2 3" key="1">
    <citation type="submission" date="2019-10" db="EMBL/GenBank/DDBJ databases">
        <title>Draft whole-genome sequence of the purple nonsulfur photosynthetic bacterium Roseospira navarrensis DSM 15114.</title>
        <authorList>
            <person name="Kyndt J.A."/>
            <person name="Meyer T.E."/>
        </authorList>
    </citation>
    <scope>NUCLEOTIDE SEQUENCE [LARGE SCALE GENOMIC DNA]</scope>
    <source>
        <strain evidence="2 3">DSM 15114</strain>
    </source>
</reference>
<evidence type="ECO:0000259" key="1">
    <source>
        <dbReference type="Pfam" id="PF01425"/>
    </source>
</evidence>
<dbReference type="InterPro" id="IPR000120">
    <property type="entry name" value="Amidase"/>
</dbReference>
<dbReference type="EMBL" id="WIVE01000003">
    <property type="protein sequence ID" value="MQX35378.1"/>
    <property type="molecule type" value="Genomic_DNA"/>
</dbReference>
<dbReference type="PANTHER" id="PTHR11895">
    <property type="entry name" value="TRANSAMIDASE"/>
    <property type="match status" value="1"/>
</dbReference>
<dbReference type="RefSeq" id="WP_153340807.1">
    <property type="nucleotide sequence ID" value="NZ_WIVE01000003.1"/>
</dbReference>
<dbReference type="PANTHER" id="PTHR11895:SF76">
    <property type="entry name" value="INDOLEACETAMIDE HYDROLASE"/>
    <property type="match status" value="1"/>
</dbReference>
<organism evidence="2 3">
    <name type="scientific">Roseospira navarrensis</name>
    <dbReference type="NCBI Taxonomy" id="140058"/>
    <lineage>
        <taxon>Bacteria</taxon>
        <taxon>Pseudomonadati</taxon>
        <taxon>Pseudomonadota</taxon>
        <taxon>Alphaproteobacteria</taxon>
        <taxon>Rhodospirillales</taxon>
        <taxon>Rhodospirillaceae</taxon>
        <taxon>Roseospira</taxon>
    </lineage>
</organism>
<accession>A0A7X2D249</accession>
<gene>
    <name evidence="2" type="ORF">GHC57_02485</name>
</gene>
<dbReference type="GO" id="GO:0003824">
    <property type="term" value="F:catalytic activity"/>
    <property type="evidence" value="ECO:0007669"/>
    <property type="project" value="InterPro"/>
</dbReference>
<name>A0A7X2D249_9PROT</name>
<dbReference type="AlphaFoldDB" id="A0A7X2D249"/>